<organism evidence="2 3">
    <name type="scientific">Actinoallomurus spadix</name>
    <dbReference type="NCBI Taxonomy" id="79912"/>
    <lineage>
        <taxon>Bacteria</taxon>
        <taxon>Bacillati</taxon>
        <taxon>Actinomycetota</taxon>
        <taxon>Actinomycetes</taxon>
        <taxon>Streptosporangiales</taxon>
        <taxon>Thermomonosporaceae</taxon>
        <taxon>Actinoallomurus</taxon>
    </lineage>
</organism>
<reference evidence="3" key="1">
    <citation type="journal article" date="2019" name="Int. J. Syst. Evol. Microbiol.">
        <title>The Global Catalogue of Microorganisms (GCM) 10K type strain sequencing project: providing services to taxonomists for standard genome sequencing and annotation.</title>
        <authorList>
            <consortium name="The Broad Institute Genomics Platform"/>
            <consortium name="The Broad Institute Genome Sequencing Center for Infectious Disease"/>
            <person name="Wu L."/>
            <person name="Ma J."/>
        </authorList>
    </citation>
    <scope>NUCLEOTIDE SEQUENCE [LARGE SCALE GENOMIC DNA]</scope>
    <source>
        <strain evidence="3">JCM 3146</strain>
    </source>
</reference>
<feature type="transmembrane region" description="Helical" evidence="1">
    <location>
        <begin position="70"/>
        <end position="91"/>
    </location>
</feature>
<evidence type="ECO:0000256" key="1">
    <source>
        <dbReference type="SAM" id="Phobius"/>
    </source>
</evidence>
<dbReference type="Proteomes" id="UP001501822">
    <property type="component" value="Unassembled WGS sequence"/>
</dbReference>
<feature type="transmembrane region" description="Helical" evidence="1">
    <location>
        <begin position="103"/>
        <end position="126"/>
    </location>
</feature>
<keyword evidence="1" id="KW-0472">Membrane</keyword>
<evidence type="ECO:0008006" key="4">
    <source>
        <dbReference type="Google" id="ProtNLM"/>
    </source>
</evidence>
<sequence>MKEFTALCGAGGLVSGVAVLALSVAAKLVDRETTRVVWPVTGGLRRLAGPAQATAAEALVAVTALLPTPAGLRLGLLGAVFTTYTIAALLMRGRRCGCFGSWIPARFTTAHAAGCAVVAALALTGVLGPPGVRLACAEAGAGLALAVVAAAWLRHRSRAAGHVEPPADVRRIVIFTTESCRYCAALEAQRDRYQAMADCPVEFRRADTDEEVRAAGGAFPAAVAYGADGTAVADAAHGLAAIRDLLRHSAARSGRPGSQVTT</sequence>
<protein>
    <recommendedName>
        <fullName evidence="4">Methylamine utilization protein MauE</fullName>
    </recommendedName>
</protein>
<dbReference type="RefSeq" id="WP_252804439.1">
    <property type="nucleotide sequence ID" value="NZ_BAAABM010000007.1"/>
</dbReference>
<proteinExistence type="predicted"/>
<accession>A0ABP3FLH1</accession>
<keyword evidence="1" id="KW-0812">Transmembrane</keyword>
<feature type="transmembrane region" description="Helical" evidence="1">
    <location>
        <begin position="132"/>
        <end position="153"/>
    </location>
</feature>
<comment type="caution">
    <text evidence="2">The sequence shown here is derived from an EMBL/GenBank/DDBJ whole genome shotgun (WGS) entry which is preliminary data.</text>
</comment>
<keyword evidence="1" id="KW-1133">Transmembrane helix</keyword>
<name>A0ABP3FLH1_9ACTN</name>
<keyword evidence="3" id="KW-1185">Reference proteome</keyword>
<dbReference type="EMBL" id="BAAABM010000007">
    <property type="protein sequence ID" value="GAA0320715.1"/>
    <property type="molecule type" value="Genomic_DNA"/>
</dbReference>
<gene>
    <name evidence="2" type="ORF">GCM10010151_08010</name>
</gene>
<evidence type="ECO:0000313" key="2">
    <source>
        <dbReference type="EMBL" id="GAA0320715.1"/>
    </source>
</evidence>
<evidence type="ECO:0000313" key="3">
    <source>
        <dbReference type="Proteomes" id="UP001501822"/>
    </source>
</evidence>